<dbReference type="InterPro" id="IPR024499">
    <property type="entry name" value="Mbeg1-like"/>
</dbReference>
<evidence type="ECO:0000313" key="1">
    <source>
        <dbReference type="EMBL" id="MST87586.1"/>
    </source>
</evidence>
<comment type="caution">
    <text evidence="1">The sequence shown here is derived from an EMBL/GenBank/DDBJ whole genome shotgun (WGS) entry which is preliminary data.</text>
</comment>
<dbReference type="OrthoDB" id="9769481at2"/>
<dbReference type="Proteomes" id="UP000438120">
    <property type="component" value="Unassembled WGS sequence"/>
</dbReference>
<name>A0A6A8MFW2_9LACO</name>
<dbReference type="EMBL" id="VUMX01000023">
    <property type="protein sequence ID" value="MST87586.1"/>
    <property type="molecule type" value="Genomic_DNA"/>
</dbReference>
<protein>
    <submittedName>
        <fullName evidence="1">DUF2974 domain-containing protein</fullName>
    </submittedName>
</protein>
<keyword evidence="2" id="KW-1185">Reference proteome</keyword>
<dbReference type="AlphaFoldDB" id="A0A6A8MFW2"/>
<dbReference type="Pfam" id="PF11187">
    <property type="entry name" value="Mbeg1-like"/>
    <property type="match status" value="1"/>
</dbReference>
<dbReference type="SUPFAM" id="SSF53474">
    <property type="entry name" value="alpha/beta-Hydrolases"/>
    <property type="match status" value="1"/>
</dbReference>
<accession>A0A6A8MFW2</accession>
<reference evidence="1 2" key="1">
    <citation type="submission" date="2019-08" db="EMBL/GenBank/DDBJ databases">
        <title>In-depth cultivation of the pig gut microbiome towards novel bacterial diversity and tailored functional studies.</title>
        <authorList>
            <person name="Wylensek D."/>
            <person name="Hitch T.C.A."/>
            <person name="Clavel T."/>
        </authorList>
    </citation>
    <scope>NUCLEOTIDE SEQUENCE [LARGE SCALE GENOMIC DNA]</scope>
    <source>
        <strain evidence="1 2">Bifido-178-WT-2B</strain>
    </source>
</reference>
<dbReference type="InterPro" id="IPR029058">
    <property type="entry name" value="AB_hydrolase_fold"/>
</dbReference>
<sequence length="338" mass="37683">METGSNLTTYLEWLQTHDLPRLTITVPDGMVFSELCYLDFSPSGKIAGRTLGSVCQELLAQDQIKTMGLGDPAAFYPFIKALATNRRFAPLIILRAISVVNAAAQTQFAGMTFLLPGGDRYIAFRGTDTSLVGWKENFITAFDRTSGQEAALAYVRAEIRDCTGMVYVGGHSKGGNLALYACELLPENERERVLRLDDFDGPGLCPDLFPELTFPKAKVRRFIPEYDIVGQIFEPRQYPATIVKSTAKGIWQHDLLSWQIKDGQVVEAADTAPDSKSFHRWLDRSLSGISLASRAKIVDGIFDSFQKQGYETLQDLAPHPRTAFKKALKHKDQRKQPK</sequence>
<evidence type="ECO:0000313" key="2">
    <source>
        <dbReference type="Proteomes" id="UP000438120"/>
    </source>
</evidence>
<proteinExistence type="predicted"/>
<organism evidence="1 2">
    <name type="scientific">Lactobacillus porci</name>
    <dbReference type="NCBI Taxonomy" id="2012477"/>
    <lineage>
        <taxon>Bacteria</taxon>
        <taxon>Bacillati</taxon>
        <taxon>Bacillota</taxon>
        <taxon>Bacilli</taxon>
        <taxon>Lactobacillales</taxon>
        <taxon>Lactobacillaceae</taxon>
        <taxon>Lactobacillus</taxon>
    </lineage>
</organism>
<gene>
    <name evidence="1" type="ORF">FYJ62_08110</name>
</gene>
<dbReference type="RefSeq" id="WP_154549191.1">
    <property type="nucleotide sequence ID" value="NZ_VUMX01000023.1"/>
</dbReference>